<keyword evidence="1" id="KW-0808">Transferase</keyword>
<organism evidence="3 4">
    <name type="scientific">Klebsiella quasipneumoniae subsp. quasipneumoniae</name>
    <dbReference type="NCBI Taxonomy" id="1667327"/>
    <lineage>
        <taxon>Bacteria</taxon>
        <taxon>Pseudomonadati</taxon>
        <taxon>Pseudomonadota</taxon>
        <taxon>Gammaproteobacteria</taxon>
        <taxon>Enterobacterales</taxon>
        <taxon>Enterobacteriaceae</taxon>
        <taxon>Klebsiella/Raoultella group</taxon>
        <taxon>Klebsiella</taxon>
        <taxon>Klebsiella pneumoniae complex</taxon>
    </lineage>
</organism>
<dbReference type="InterPro" id="IPR036890">
    <property type="entry name" value="HATPase_C_sf"/>
</dbReference>
<dbReference type="SUPFAM" id="SSF55874">
    <property type="entry name" value="ATPase domain of HSP90 chaperone/DNA topoisomerase II/histidine kinase"/>
    <property type="match status" value="1"/>
</dbReference>
<evidence type="ECO:0000313" key="4">
    <source>
        <dbReference type="Proteomes" id="UP001058353"/>
    </source>
</evidence>
<dbReference type="GO" id="GO:0004674">
    <property type="term" value="F:protein serine/threonine kinase activity"/>
    <property type="evidence" value="ECO:0007669"/>
    <property type="project" value="UniProtKB-KW"/>
</dbReference>
<dbReference type="AlphaFoldDB" id="A0AAN2CEM7"/>
<dbReference type="PANTHER" id="PTHR35526">
    <property type="entry name" value="ANTI-SIGMA-F FACTOR RSBW-RELATED"/>
    <property type="match status" value="1"/>
</dbReference>
<name>A0AAN2CEM7_9ENTR</name>
<proteinExistence type="predicted"/>
<protein>
    <submittedName>
        <fullName evidence="3">Sigma-B activity negative regulator</fullName>
    </submittedName>
</protein>
<dbReference type="Gene3D" id="3.30.565.10">
    <property type="entry name" value="Histidine kinase-like ATPase, C-terminal domain"/>
    <property type="match status" value="1"/>
</dbReference>
<evidence type="ECO:0000256" key="1">
    <source>
        <dbReference type="ARBA" id="ARBA00022527"/>
    </source>
</evidence>
<dbReference type="InterPro" id="IPR050267">
    <property type="entry name" value="Anti-sigma-factor_SerPK"/>
</dbReference>
<accession>A0AAN2CEM7</accession>
<feature type="domain" description="Histidine kinase/HSP90-like ATPase" evidence="2">
    <location>
        <begin position="16"/>
        <end position="144"/>
    </location>
</feature>
<sequence length="168" mass="18561">MRSSIRDAPVNNVMLFPAQLSSLSPLAAWLTQQLAPLPVGEEWRFALDLAACETATNIIRYALHEDRQRVFRVEFIAAEDRVTLRFIDAGEGFPAERLTLARSDERFDVDPLAESGRGLRLILRAVDYFNVESRAGENVTTLIKALPDAGLRHSTDGASGEGPEVAPR</sequence>
<dbReference type="EMBL" id="AP026407">
    <property type="protein sequence ID" value="BDO13761.1"/>
    <property type="molecule type" value="Genomic_DNA"/>
</dbReference>
<gene>
    <name evidence="3" type="ORF">KAM644c_28270</name>
</gene>
<dbReference type="Pfam" id="PF13581">
    <property type="entry name" value="HATPase_c_2"/>
    <property type="match status" value="1"/>
</dbReference>
<dbReference type="InterPro" id="IPR003594">
    <property type="entry name" value="HATPase_dom"/>
</dbReference>
<evidence type="ECO:0000259" key="2">
    <source>
        <dbReference type="Pfam" id="PF13581"/>
    </source>
</evidence>
<dbReference type="CDD" id="cd16936">
    <property type="entry name" value="HATPase_RsbW-like"/>
    <property type="match status" value="1"/>
</dbReference>
<keyword evidence="1" id="KW-0418">Kinase</keyword>
<dbReference type="PANTHER" id="PTHR35526:SF3">
    <property type="entry name" value="ANTI-SIGMA-F FACTOR RSBW"/>
    <property type="match status" value="1"/>
</dbReference>
<keyword evidence="1" id="KW-0723">Serine/threonine-protein kinase</keyword>
<reference evidence="3" key="1">
    <citation type="submission" date="2022-07" db="EMBL/GenBank/DDBJ databases">
        <title>Complete genome sequence of carbapenem-resistant Klebsiella spp. in Japan.</title>
        <authorList>
            <person name="Maehana S."/>
            <person name="Suzuki M."/>
            <person name="Kitasato H."/>
        </authorList>
    </citation>
    <scope>NUCLEOTIDE SEQUENCE</scope>
    <source>
        <strain evidence="3">KAM644</strain>
    </source>
</reference>
<dbReference type="Proteomes" id="UP001058353">
    <property type="component" value="Chromosome"/>
</dbReference>
<evidence type="ECO:0000313" key="3">
    <source>
        <dbReference type="EMBL" id="BDO13761.1"/>
    </source>
</evidence>